<proteinExistence type="inferred from homology"/>
<dbReference type="GO" id="GO:0009742">
    <property type="term" value="P:brassinosteroid mediated signaling pathway"/>
    <property type="evidence" value="ECO:0007669"/>
    <property type="project" value="UniProtKB-KW"/>
</dbReference>
<evidence type="ECO:0000259" key="16">
    <source>
        <dbReference type="Pfam" id="PF23598"/>
    </source>
</evidence>
<evidence type="ECO:0000256" key="8">
    <source>
        <dbReference type="ARBA" id="ARBA00022737"/>
    </source>
</evidence>
<keyword evidence="5" id="KW-1070">Brassinosteroid signaling pathway</keyword>
<dbReference type="Proteomes" id="UP001497457">
    <property type="component" value="Chromosome 8b"/>
</dbReference>
<comment type="similarity">
    <text evidence="2">Belongs to the RLP family.</text>
</comment>
<keyword evidence="8" id="KW-0677">Repeat</keyword>
<accession>A0ABC9GAB7</accession>
<dbReference type="InterPro" id="IPR013210">
    <property type="entry name" value="LRR_N_plant-typ"/>
</dbReference>
<dbReference type="InterPro" id="IPR055414">
    <property type="entry name" value="LRR_R13L4/SHOC2-like"/>
</dbReference>
<feature type="chain" id="PRO_5044770262" description="Leucine-rich repeat-containing N-terminal plant-type domain-containing protein" evidence="14">
    <location>
        <begin position="24"/>
        <end position="969"/>
    </location>
</feature>
<dbReference type="FunFam" id="3.80.10.10:FF:000649">
    <property type="entry name" value="Leucine Rich Repeat family protein"/>
    <property type="match status" value="1"/>
</dbReference>
<evidence type="ECO:0008006" key="19">
    <source>
        <dbReference type="Google" id="ProtNLM"/>
    </source>
</evidence>
<dbReference type="InterPro" id="IPR001611">
    <property type="entry name" value="Leu-rich_rpt"/>
</dbReference>
<evidence type="ECO:0000256" key="14">
    <source>
        <dbReference type="SAM" id="SignalP"/>
    </source>
</evidence>
<evidence type="ECO:0000256" key="3">
    <source>
        <dbReference type="ARBA" id="ARBA00022475"/>
    </source>
</evidence>
<feature type="domain" description="Disease resistance R13L4/SHOC-2-like LRR" evidence="16">
    <location>
        <begin position="191"/>
        <end position="433"/>
    </location>
</feature>
<comment type="subcellular location">
    <subcellularLocation>
        <location evidence="1">Cell membrane</location>
        <topology evidence="1">Single-pass type I membrane protein</topology>
    </subcellularLocation>
</comment>
<dbReference type="FunFam" id="3.80.10.10:FF:001347">
    <property type="entry name" value="LRR receptor-like serine/threonine-protein kinase GSO2"/>
    <property type="match status" value="1"/>
</dbReference>
<evidence type="ECO:0000256" key="12">
    <source>
        <dbReference type="ARBA" id="ARBA00023180"/>
    </source>
</evidence>
<evidence type="ECO:0000259" key="15">
    <source>
        <dbReference type="Pfam" id="PF08263"/>
    </source>
</evidence>
<dbReference type="PANTHER" id="PTHR48063">
    <property type="entry name" value="LRR RECEPTOR-LIKE KINASE"/>
    <property type="match status" value="1"/>
</dbReference>
<dbReference type="EMBL" id="OZ075118">
    <property type="protein sequence ID" value="CAL5090845.1"/>
    <property type="molecule type" value="Genomic_DNA"/>
</dbReference>
<evidence type="ECO:0000256" key="6">
    <source>
        <dbReference type="ARBA" id="ARBA00022692"/>
    </source>
</evidence>
<feature type="transmembrane region" description="Helical" evidence="13">
    <location>
        <begin position="908"/>
        <end position="932"/>
    </location>
</feature>
<feature type="signal peptide" evidence="14">
    <location>
        <begin position="1"/>
        <end position="23"/>
    </location>
</feature>
<protein>
    <recommendedName>
        <fullName evidence="19">Leucine-rich repeat-containing N-terminal plant-type domain-containing protein</fullName>
    </recommendedName>
</protein>
<evidence type="ECO:0000313" key="17">
    <source>
        <dbReference type="EMBL" id="CAL5090845.1"/>
    </source>
</evidence>
<name>A0ABC9GAB7_9POAL</name>
<sequence length="969" mass="107425">MGILKPSCIQIAIPLLLFVVTHTKISITEASAVSKDMPKSCIRSEHSALLAFRAGLLDPTNRLSSWEGDNCCQWKGVQCSNITGHVVKLDLQAPGCRDNGVSSQPLEGNMSFSVTSLRHLQFLDLSCNMFDMVPIPEFLGSMHALRYLDLSHCNFVGRVPPQLGNLSNLQYMNIDSYTFGEDPNIYSMDITWLSRLRSLKYLNMGGVNLSTTANWVSVVNMLPSLQFLYLSHCQLSTSPDSLLHSNLTSLQTLDISYNSIYKPIEPNWFWDLTSLKELYIHCNQFYGPVPYRIGNMTSMVNLFLAVNSLVGMIPSSMKNLCNLEELHMMANNINGRITEFIDRLPSCSSHKLKLLRLDGTNLTGSLPSGLPQQLSNLVELGLSWNNLTGTVPIWIGKLTKLQFLKLGFNKLDGIIHEGHLSGLPNLELLSLAHNSLSIILNSTWVPPFKLGAIELGSCHLGPTFPMWLKWQTSASLDLIDISNASISDVVPDWFWVTASSVSTLDMRNNQISGFLPSKMEFPMAYIIDLSSNQLSGTISKLPVYLTRLDLSRNNLSGPLPLDFGAPGLLTLLLYKNSISGTIPSSLCKLRQLQLLDLSDNKLTGSIPDCVEDKSTLNMASWSIQSLNLKNNSLSGEFPLFLRNCQQLVYLDLSQNLFSGILPAWIGEDLPSLAFLRLRYNMFYGCIPVELTNLVKLQYLDLAYNNLSGSIPKLLVRCIGMILIQDKAGEFENIIHSAYSVEGDQIIEYTQTSTIVMKGQERLYTGEIIYMVNLDLSCNNLFGEIPQEIGTLVALKNLNLSWNGFTGKIPPNIGALVQVESLDLSRNKLSGEIPTSLSALTSLSHLNLSYNNLSGTIPSGSQLQVLDDQASIYIGNPGLCGPPISKKCPETRLISAAPRDKKDATGSDNVFLCVATMSGYVMGLWTVFFVFLFKAKWRIASFRFYDGLFDWVYVQVAVGWNSFTRKMGSS</sequence>
<dbReference type="FunFam" id="3.80.10.10:FF:000111">
    <property type="entry name" value="LRR receptor-like serine/threonine-protein kinase ERECTA"/>
    <property type="match status" value="1"/>
</dbReference>
<evidence type="ECO:0000256" key="13">
    <source>
        <dbReference type="SAM" id="Phobius"/>
    </source>
</evidence>
<reference evidence="17" key="1">
    <citation type="submission" date="2024-10" db="EMBL/GenBank/DDBJ databases">
        <authorList>
            <person name="Ryan C."/>
        </authorList>
    </citation>
    <scope>NUCLEOTIDE SEQUENCE [LARGE SCALE GENOMIC DNA]</scope>
</reference>
<keyword evidence="9 13" id="KW-1133">Transmembrane helix</keyword>
<dbReference type="InterPro" id="IPR032675">
    <property type="entry name" value="LRR_dom_sf"/>
</dbReference>
<keyword evidence="10 13" id="KW-0472">Membrane</keyword>
<dbReference type="Pfam" id="PF08263">
    <property type="entry name" value="LRRNT_2"/>
    <property type="match status" value="1"/>
</dbReference>
<organism evidence="17 18">
    <name type="scientific">Urochloa decumbens</name>
    <dbReference type="NCBI Taxonomy" id="240449"/>
    <lineage>
        <taxon>Eukaryota</taxon>
        <taxon>Viridiplantae</taxon>
        <taxon>Streptophyta</taxon>
        <taxon>Embryophyta</taxon>
        <taxon>Tracheophyta</taxon>
        <taxon>Spermatophyta</taxon>
        <taxon>Magnoliopsida</taxon>
        <taxon>Liliopsida</taxon>
        <taxon>Poales</taxon>
        <taxon>Poaceae</taxon>
        <taxon>PACMAD clade</taxon>
        <taxon>Panicoideae</taxon>
        <taxon>Panicodae</taxon>
        <taxon>Paniceae</taxon>
        <taxon>Melinidinae</taxon>
        <taxon>Urochloa</taxon>
    </lineage>
</organism>
<keyword evidence="18" id="KW-1185">Reference proteome</keyword>
<keyword evidence="12" id="KW-0325">Glycoprotein</keyword>
<dbReference type="Pfam" id="PF00560">
    <property type="entry name" value="LRR_1"/>
    <property type="match status" value="10"/>
</dbReference>
<keyword evidence="11" id="KW-0675">Receptor</keyword>
<dbReference type="PROSITE" id="PS51450">
    <property type="entry name" value="LRR"/>
    <property type="match status" value="2"/>
</dbReference>
<keyword evidence="3" id="KW-1003">Cell membrane</keyword>
<dbReference type="FunFam" id="3.80.10.10:FF:000041">
    <property type="entry name" value="LRR receptor-like serine/threonine-protein kinase ERECTA"/>
    <property type="match status" value="1"/>
</dbReference>
<dbReference type="Pfam" id="PF23598">
    <property type="entry name" value="LRR_14"/>
    <property type="match status" value="1"/>
</dbReference>
<keyword evidence="6 13" id="KW-0812">Transmembrane</keyword>
<dbReference type="SUPFAM" id="SSF52047">
    <property type="entry name" value="RNI-like"/>
    <property type="match status" value="1"/>
</dbReference>
<dbReference type="SUPFAM" id="SSF52058">
    <property type="entry name" value="L domain-like"/>
    <property type="match status" value="2"/>
</dbReference>
<evidence type="ECO:0000256" key="5">
    <source>
        <dbReference type="ARBA" id="ARBA00022626"/>
    </source>
</evidence>
<evidence type="ECO:0000256" key="4">
    <source>
        <dbReference type="ARBA" id="ARBA00022614"/>
    </source>
</evidence>
<feature type="domain" description="Leucine-rich repeat-containing N-terminal plant-type" evidence="15">
    <location>
        <begin position="45"/>
        <end position="80"/>
    </location>
</feature>
<dbReference type="AlphaFoldDB" id="A0ABC9GAB7"/>
<keyword evidence="7 14" id="KW-0732">Signal</keyword>
<dbReference type="InterPro" id="IPR046956">
    <property type="entry name" value="RLP23-like"/>
</dbReference>
<evidence type="ECO:0000256" key="9">
    <source>
        <dbReference type="ARBA" id="ARBA00022989"/>
    </source>
</evidence>
<evidence type="ECO:0000313" key="18">
    <source>
        <dbReference type="Proteomes" id="UP001497457"/>
    </source>
</evidence>
<evidence type="ECO:0000256" key="2">
    <source>
        <dbReference type="ARBA" id="ARBA00009592"/>
    </source>
</evidence>
<keyword evidence="4" id="KW-0433">Leucine-rich repeat</keyword>
<dbReference type="Gene3D" id="3.80.10.10">
    <property type="entry name" value="Ribonuclease Inhibitor"/>
    <property type="match status" value="3"/>
</dbReference>
<dbReference type="SMART" id="SM00369">
    <property type="entry name" value="LRR_TYP"/>
    <property type="match status" value="10"/>
</dbReference>
<dbReference type="PRINTS" id="PR00019">
    <property type="entry name" value="LEURICHRPT"/>
</dbReference>
<dbReference type="PANTHER" id="PTHR48063:SF72">
    <property type="entry name" value="HCRVF1 PROTEIN-LIKE"/>
    <property type="match status" value="1"/>
</dbReference>
<evidence type="ECO:0000256" key="11">
    <source>
        <dbReference type="ARBA" id="ARBA00023170"/>
    </source>
</evidence>
<dbReference type="InterPro" id="IPR003591">
    <property type="entry name" value="Leu-rich_rpt_typical-subtyp"/>
</dbReference>
<gene>
    <name evidence="17" type="ORF">URODEC1_LOCUS114046</name>
</gene>
<evidence type="ECO:0000256" key="7">
    <source>
        <dbReference type="ARBA" id="ARBA00022729"/>
    </source>
</evidence>
<dbReference type="GO" id="GO:0005886">
    <property type="term" value="C:plasma membrane"/>
    <property type="evidence" value="ECO:0007669"/>
    <property type="project" value="UniProtKB-SubCell"/>
</dbReference>
<evidence type="ECO:0000256" key="1">
    <source>
        <dbReference type="ARBA" id="ARBA00004251"/>
    </source>
</evidence>
<evidence type="ECO:0000256" key="10">
    <source>
        <dbReference type="ARBA" id="ARBA00023136"/>
    </source>
</evidence>